<proteinExistence type="predicted"/>
<dbReference type="Pfam" id="PF04326">
    <property type="entry name" value="SLFN_AlbA_2"/>
    <property type="match status" value="1"/>
</dbReference>
<reference evidence="3 4" key="1">
    <citation type="submission" date="2016-11" db="EMBL/GenBank/DDBJ databases">
        <title>Gramella sp. LPB0144 isolated from marine environment.</title>
        <authorList>
            <person name="Kim E."/>
            <person name="Yi H."/>
        </authorList>
    </citation>
    <scope>NUCLEOTIDE SEQUENCE [LARGE SCALE GENOMIC DNA]</scope>
    <source>
        <strain evidence="3 4">LPB0144</strain>
    </source>
</reference>
<evidence type="ECO:0000313" key="4">
    <source>
        <dbReference type="Proteomes" id="UP000182510"/>
    </source>
</evidence>
<feature type="domain" description="DUF5929" evidence="2">
    <location>
        <begin position="159"/>
        <end position="378"/>
    </location>
</feature>
<organism evidence="3 4">
    <name type="scientific">Christiangramia salexigens</name>
    <dbReference type="NCBI Taxonomy" id="1913577"/>
    <lineage>
        <taxon>Bacteria</taxon>
        <taxon>Pseudomonadati</taxon>
        <taxon>Bacteroidota</taxon>
        <taxon>Flavobacteriia</taxon>
        <taxon>Flavobacteriales</taxon>
        <taxon>Flavobacteriaceae</taxon>
        <taxon>Christiangramia</taxon>
    </lineage>
</organism>
<dbReference type="Pfam" id="PF19351">
    <property type="entry name" value="DUF5929"/>
    <property type="match status" value="1"/>
</dbReference>
<gene>
    <name evidence="3" type="ORF">LPB144_10010</name>
</gene>
<evidence type="ECO:0000259" key="2">
    <source>
        <dbReference type="Pfam" id="PF19351"/>
    </source>
</evidence>
<dbReference type="InterPro" id="IPR045973">
    <property type="entry name" value="DUF5929"/>
</dbReference>
<dbReference type="Proteomes" id="UP000182510">
    <property type="component" value="Chromosome"/>
</dbReference>
<dbReference type="InterPro" id="IPR038461">
    <property type="entry name" value="Schlafen_AlbA_2_dom_sf"/>
</dbReference>
<dbReference type="STRING" id="1913577.LPB144_10010"/>
<dbReference type="AlphaFoldDB" id="A0A1L3J6G0"/>
<dbReference type="OrthoDB" id="1150046at2"/>
<protein>
    <submittedName>
        <fullName evidence="3">AAA family ATPase</fullName>
    </submittedName>
</protein>
<dbReference type="KEGG" id="grl:LPB144_10010"/>
<accession>A0A1L3J6G0</accession>
<dbReference type="InterPro" id="IPR007421">
    <property type="entry name" value="Schlafen_AlbA_2_dom"/>
</dbReference>
<dbReference type="EMBL" id="CP018153">
    <property type="protein sequence ID" value="APG60715.1"/>
    <property type="molecule type" value="Genomic_DNA"/>
</dbReference>
<evidence type="ECO:0000313" key="3">
    <source>
        <dbReference type="EMBL" id="APG60715.1"/>
    </source>
</evidence>
<dbReference type="RefSeq" id="WP_072553405.1">
    <property type="nucleotide sequence ID" value="NZ_CP018153.1"/>
</dbReference>
<evidence type="ECO:0000259" key="1">
    <source>
        <dbReference type="Pfam" id="PF04326"/>
    </source>
</evidence>
<keyword evidence="4" id="KW-1185">Reference proteome</keyword>
<name>A0A1L3J6G0_9FLAO</name>
<feature type="domain" description="Schlafen AlbA-2" evidence="1">
    <location>
        <begin position="17"/>
        <end position="143"/>
    </location>
</feature>
<dbReference type="Gene3D" id="3.30.950.30">
    <property type="entry name" value="Schlafen, AAA domain"/>
    <property type="match status" value="1"/>
</dbReference>
<sequence>MINKRLLIKNLLAHNDENSFYDKKRQLNIGEKEGKAKFLKHICALSNSNPENNSFIVIGVEDEDNSIVGIDFFDDSKIQNLVNAYLTNPPAISYENIPFPHLPDHLVVGLVTIKPNHGKICSFRKNIWKYYGGSVFLRDGSISMPKVFDIEIKDVNSNQVTSIENHSHNNLEYTLDGVFEFMRKRRDFNPSYKVFKEYFVVCWAGKKKNLNGDDYFSRVDIELINEQVKLFYSDLDEVSISHDNDHFRIVEYVHLGLHDQFKYYPLEEVCIRFRENGNYDIESKLLFEAPKFDKKTLYHIYNTNKALIQKLKNNYELSRVQKKDLKNLPFTYLLCYLNNFKEALTQLEEAKPYLKAYNIEAYHSYKESMRILRKVKYN</sequence>